<proteinExistence type="predicted"/>
<comment type="caution">
    <text evidence="1">The sequence shown here is derived from an EMBL/GenBank/DDBJ whole genome shotgun (WGS) entry which is preliminary data.</text>
</comment>
<organism evidence="1 2">
    <name type="scientific">Streptomyces macrosporus</name>
    <dbReference type="NCBI Taxonomy" id="44032"/>
    <lineage>
        <taxon>Bacteria</taxon>
        <taxon>Bacillati</taxon>
        <taxon>Actinomycetota</taxon>
        <taxon>Actinomycetes</taxon>
        <taxon>Kitasatosporales</taxon>
        <taxon>Streptomycetaceae</taxon>
        <taxon>Streptomyces</taxon>
    </lineage>
</organism>
<dbReference type="Proteomes" id="UP001501638">
    <property type="component" value="Unassembled WGS sequence"/>
</dbReference>
<evidence type="ECO:0000313" key="2">
    <source>
        <dbReference type="Proteomes" id="UP001501638"/>
    </source>
</evidence>
<gene>
    <name evidence="1" type="ORF">GCM10010405_55350</name>
</gene>
<name>A0ABP5XPJ2_9ACTN</name>
<evidence type="ECO:0008006" key="3">
    <source>
        <dbReference type="Google" id="ProtNLM"/>
    </source>
</evidence>
<dbReference type="EMBL" id="BAAASZ010000050">
    <property type="protein sequence ID" value="GAA2463930.1"/>
    <property type="molecule type" value="Genomic_DNA"/>
</dbReference>
<sequence length="81" mass="8892">MKSGGLLREGERSMSEVYAFIEAEKTTHGVALLCRLPRVARSSFYAWLGGEKTRRAKQAADDALAHEITVLHLASRGCGCR</sequence>
<evidence type="ECO:0000313" key="1">
    <source>
        <dbReference type="EMBL" id="GAA2463930.1"/>
    </source>
</evidence>
<accession>A0ABP5XPJ2</accession>
<keyword evidence="2" id="KW-1185">Reference proteome</keyword>
<protein>
    <recommendedName>
        <fullName evidence="3">Transposase</fullName>
    </recommendedName>
</protein>
<reference evidence="2" key="1">
    <citation type="journal article" date="2019" name="Int. J. Syst. Evol. Microbiol.">
        <title>The Global Catalogue of Microorganisms (GCM) 10K type strain sequencing project: providing services to taxonomists for standard genome sequencing and annotation.</title>
        <authorList>
            <consortium name="The Broad Institute Genomics Platform"/>
            <consortium name="The Broad Institute Genome Sequencing Center for Infectious Disease"/>
            <person name="Wu L."/>
            <person name="Ma J."/>
        </authorList>
    </citation>
    <scope>NUCLEOTIDE SEQUENCE [LARGE SCALE GENOMIC DNA]</scope>
    <source>
        <strain evidence="2">JCM 6305</strain>
    </source>
</reference>